<organism evidence="2">
    <name type="scientific">viral metagenome</name>
    <dbReference type="NCBI Taxonomy" id="1070528"/>
    <lineage>
        <taxon>unclassified sequences</taxon>
        <taxon>metagenomes</taxon>
        <taxon>organismal metagenomes</taxon>
    </lineage>
</organism>
<evidence type="ECO:0000256" key="1">
    <source>
        <dbReference type="SAM" id="Phobius"/>
    </source>
</evidence>
<evidence type="ECO:0000313" key="2">
    <source>
        <dbReference type="EMBL" id="QHU20366.1"/>
    </source>
</evidence>
<dbReference type="AlphaFoldDB" id="A0A6C0KT80"/>
<reference evidence="2" key="1">
    <citation type="journal article" date="2020" name="Nature">
        <title>Giant virus diversity and host interactions through global metagenomics.</title>
        <authorList>
            <person name="Schulz F."/>
            <person name="Roux S."/>
            <person name="Paez-Espino D."/>
            <person name="Jungbluth S."/>
            <person name="Walsh D.A."/>
            <person name="Denef V.J."/>
            <person name="McMahon K.D."/>
            <person name="Konstantinidis K.T."/>
            <person name="Eloe-Fadrosh E.A."/>
            <person name="Kyrpides N.C."/>
            <person name="Woyke T."/>
        </authorList>
    </citation>
    <scope>NUCLEOTIDE SEQUENCE</scope>
    <source>
        <strain evidence="2">GVMAG-S-3300013093-109</strain>
    </source>
</reference>
<name>A0A6C0KT80_9ZZZZ</name>
<feature type="transmembrane region" description="Helical" evidence="1">
    <location>
        <begin position="60"/>
        <end position="83"/>
    </location>
</feature>
<accession>A0A6C0KT80</accession>
<proteinExistence type="predicted"/>
<keyword evidence="1" id="KW-0472">Membrane</keyword>
<keyword evidence="1" id="KW-0812">Transmembrane</keyword>
<keyword evidence="1" id="KW-1133">Transmembrane helix</keyword>
<sequence length="86" mass="9565">MGSDNEKPEKPSFSFNRVLLKAKYSFYSALVFFLFANPETSLIFQRIFGGVTPFVTSGGALTVSGIFISTFLFFITMFGLMLLPSE</sequence>
<dbReference type="EMBL" id="MN740968">
    <property type="protein sequence ID" value="QHU20366.1"/>
    <property type="molecule type" value="Genomic_DNA"/>
</dbReference>
<feature type="transmembrane region" description="Helical" evidence="1">
    <location>
        <begin position="24"/>
        <end position="48"/>
    </location>
</feature>
<protein>
    <submittedName>
        <fullName evidence="2">Uncharacterized protein</fullName>
    </submittedName>
</protein>